<comment type="caution">
    <text evidence="2">The sequence shown here is derived from an EMBL/GenBank/DDBJ whole genome shotgun (WGS) entry which is preliminary data.</text>
</comment>
<protein>
    <submittedName>
        <fullName evidence="2">Uncharacterized protein</fullName>
    </submittedName>
</protein>
<reference evidence="2 3" key="1">
    <citation type="submission" date="2018-06" db="EMBL/GenBank/DDBJ databases">
        <title>Towards the identification of Burkholderia cepacia strain which caused fatal septicemia.</title>
        <authorList>
            <person name="Bui L.A.T."/>
            <person name="Zakharova I.B."/>
            <person name="Shpak I.M."/>
            <person name="Teteryatnikova N."/>
            <person name="Ustinov D.V."/>
            <person name="Kuzyutina Y.A."/>
            <person name="Nguyen H.N."/>
            <person name="Antonov A.S."/>
            <person name="Avdyusheva E.F."/>
            <person name="Victorov D.V."/>
        </authorList>
    </citation>
    <scope>NUCLEOTIDE SEQUENCE [LARGE SCALE GENOMIC DNA]</scope>
    <source>
        <strain evidence="2 3">PT02</strain>
    </source>
</reference>
<evidence type="ECO:0000313" key="2">
    <source>
        <dbReference type="EMBL" id="RAQ06480.1"/>
    </source>
</evidence>
<dbReference type="Proteomes" id="UP000248899">
    <property type="component" value="Unassembled WGS sequence"/>
</dbReference>
<dbReference type="EMBL" id="QLUZ01000013">
    <property type="protein sequence ID" value="RAQ06480.1"/>
    <property type="molecule type" value="Genomic_DNA"/>
</dbReference>
<organism evidence="2 3">
    <name type="scientific">Burkholderia cepacia</name>
    <name type="common">Pseudomonas cepacia</name>
    <dbReference type="NCBI Taxonomy" id="292"/>
    <lineage>
        <taxon>Bacteria</taxon>
        <taxon>Pseudomonadati</taxon>
        <taxon>Pseudomonadota</taxon>
        <taxon>Betaproteobacteria</taxon>
        <taxon>Burkholderiales</taxon>
        <taxon>Burkholderiaceae</taxon>
        <taxon>Burkholderia</taxon>
        <taxon>Burkholderia cepacia complex</taxon>
    </lineage>
</organism>
<evidence type="ECO:0000313" key="3">
    <source>
        <dbReference type="Proteomes" id="UP000248899"/>
    </source>
</evidence>
<gene>
    <name evidence="2" type="ORF">DPR02_21985</name>
</gene>
<name>A0AAQ0FBS8_BURCE</name>
<feature type="region of interest" description="Disordered" evidence="1">
    <location>
        <begin position="1"/>
        <end position="30"/>
    </location>
</feature>
<evidence type="ECO:0000256" key="1">
    <source>
        <dbReference type="SAM" id="MobiDB-lite"/>
    </source>
</evidence>
<feature type="compositionally biased region" description="Basic residues" evidence="1">
    <location>
        <begin position="7"/>
        <end position="17"/>
    </location>
</feature>
<proteinExistence type="predicted"/>
<accession>A0AAQ0FBS8</accession>
<sequence>MSISAHARARRAQRHAVPHPQAGAAQTRATCVPDGRAHASPAVVGHVRGAWGNRAAPMSEQEVRRLRKAIRR</sequence>
<dbReference type="AlphaFoldDB" id="A0AAQ0FBS8"/>